<comment type="caution">
    <text evidence="1">The sequence shown here is derived from an EMBL/GenBank/DDBJ whole genome shotgun (WGS) entry which is preliminary data.</text>
</comment>
<evidence type="ECO:0000313" key="1">
    <source>
        <dbReference type="EMBL" id="EDP21986.1"/>
    </source>
</evidence>
<sequence length="189" mass="21299">MRVAVLYLLMGVLLLLAVTLFSGRESMRATEEYFDRTINFVKVQSTSYEKYNDTITAKSLRRMAVSVRQLAENDALDLYDPESLRAETKSLWLTGIAVLDENGESLCEYTDGNIGYAQFAESLREQAALNVLQNPQKTYLKRILLQDGTAVDVATRRSLWRGQPCPSRACWTATRRTSAAPSLSCRTTR</sequence>
<reference evidence="1 2" key="2">
    <citation type="submission" date="2007-09" db="EMBL/GenBank/DDBJ databases">
        <authorList>
            <person name="Fulton L."/>
            <person name="Clifton S."/>
            <person name="Fulton B."/>
            <person name="Xu J."/>
            <person name="Minx P."/>
            <person name="Pepin K.H."/>
            <person name="Johnson M."/>
            <person name="Thiruvilangam P."/>
            <person name="Bhonagiri V."/>
            <person name="Nash W.E."/>
            <person name="Mardis E.R."/>
            <person name="Wilson R.K."/>
        </authorList>
    </citation>
    <scope>NUCLEOTIDE SEQUENCE [LARGE SCALE GENOMIC DNA]</scope>
    <source>
        <strain evidence="1 2">M21/2</strain>
    </source>
</reference>
<proteinExistence type="predicted"/>
<name>A8SAB0_9FIRM</name>
<dbReference type="EMBL" id="ABED02000024">
    <property type="protein sequence ID" value="EDP21986.1"/>
    <property type="molecule type" value="Genomic_DNA"/>
</dbReference>
<gene>
    <name evidence="1" type="ORF">FAEPRAM212_01307</name>
</gene>
<evidence type="ECO:0000313" key="2">
    <source>
        <dbReference type="Proteomes" id="UP000005945"/>
    </source>
</evidence>
<accession>A8SAB0</accession>
<dbReference type="AlphaFoldDB" id="A8SAB0"/>
<organism evidence="1 2">
    <name type="scientific">Faecalibacterium prausnitzii M21/2</name>
    <dbReference type="NCBI Taxonomy" id="411485"/>
    <lineage>
        <taxon>Bacteria</taxon>
        <taxon>Bacillati</taxon>
        <taxon>Bacillota</taxon>
        <taxon>Clostridia</taxon>
        <taxon>Eubacteriales</taxon>
        <taxon>Oscillospiraceae</taxon>
        <taxon>Faecalibacterium</taxon>
    </lineage>
</organism>
<dbReference type="Proteomes" id="UP000005945">
    <property type="component" value="Unassembled WGS sequence"/>
</dbReference>
<protein>
    <submittedName>
        <fullName evidence="1">Uncharacterized protein</fullName>
    </submittedName>
</protein>
<reference evidence="1 2" key="1">
    <citation type="submission" date="2007-09" db="EMBL/GenBank/DDBJ databases">
        <title>Draft genome sequence of Faecalibacterium prausnitzii M21/2.</title>
        <authorList>
            <person name="Sudarsanam P."/>
            <person name="Ley R."/>
            <person name="Guruge J."/>
            <person name="Turnbaugh P.J."/>
            <person name="Mahowald M."/>
            <person name="Liep D."/>
            <person name="Gordon J."/>
        </authorList>
    </citation>
    <scope>NUCLEOTIDE SEQUENCE [LARGE SCALE GENOMIC DNA]</scope>
    <source>
        <strain evidence="1 2">M21/2</strain>
    </source>
</reference>
<dbReference type="HOGENOM" id="CLU_1432593_0_0_9"/>